<dbReference type="EMBL" id="JANTQA010000060">
    <property type="protein sequence ID" value="KAJ3427980.1"/>
    <property type="molecule type" value="Genomic_DNA"/>
</dbReference>
<dbReference type="InterPro" id="IPR011013">
    <property type="entry name" value="Gal_mutarotase_sf_dom"/>
</dbReference>
<evidence type="ECO:0000256" key="1">
    <source>
        <dbReference type="ARBA" id="ARBA00022723"/>
    </source>
</evidence>
<protein>
    <submittedName>
        <fullName evidence="3">Alpha-mannosidase</fullName>
    </submittedName>
</protein>
<keyword evidence="2" id="KW-0378">Hydrolase</keyword>
<keyword evidence="1" id="KW-0479">Metal-binding</keyword>
<dbReference type="AlphaFoldDB" id="A0AAV7YHI5"/>
<name>A0AAV7YHI5_9EUKA</name>
<dbReference type="Gene3D" id="2.70.98.30">
    <property type="entry name" value="Golgi alpha-mannosidase II, domain 4"/>
    <property type="match status" value="1"/>
</dbReference>
<evidence type="ECO:0000313" key="3">
    <source>
        <dbReference type="EMBL" id="KAJ3427980.1"/>
    </source>
</evidence>
<gene>
    <name evidence="3" type="ORF">M0812_25611</name>
</gene>
<evidence type="ECO:0000256" key="2">
    <source>
        <dbReference type="ARBA" id="ARBA00022801"/>
    </source>
</evidence>
<dbReference type="PANTHER" id="PTHR11607">
    <property type="entry name" value="ALPHA-MANNOSIDASE"/>
    <property type="match status" value="1"/>
</dbReference>
<dbReference type="InterPro" id="IPR028995">
    <property type="entry name" value="Glyco_hydro_57/38_cen_sf"/>
</dbReference>
<dbReference type="SUPFAM" id="SSF88688">
    <property type="entry name" value="Families 57/38 glycoside transferase middle domain"/>
    <property type="match status" value="1"/>
</dbReference>
<dbReference type="Gene3D" id="1.20.1270.50">
    <property type="entry name" value="Glycoside hydrolase family 38, central domain"/>
    <property type="match status" value="1"/>
</dbReference>
<dbReference type="InterPro" id="IPR050843">
    <property type="entry name" value="Glycosyl_Hydrlase_38"/>
</dbReference>
<dbReference type="PANTHER" id="PTHR11607:SF3">
    <property type="entry name" value="LYSOSOMAL ALPHA-MANNOSIDASE"/>
    <property type="match status" value="1"/>
</dbReference>
<dbReference type="GO" id="GO:0005764">
    <property type="term" value="C:lysosome"/>
    <property type="evidence" value="ECO:0007669"/>
    <property type="project" value="TreeGrafter"/>
</dbReference>
<comment type="caution">
    <text evidence="3">The sequence shown here is derived from an EMBL/GenBank/DDBJ whole genome shotgun (WGS) entry which is preliminary data.</text>
</comment>
<reference evidence="3" key="1">
    <citation type="submission" date="2022-08" db="EMBL/GenBank/DDBJ databases">
        <title>Novel sulphate-reducing endosymbionts in the free-living metamonad Anaeramoeba.</title>
        <authorList>
            <person name="Jerlstrom-Hultqvist J."/>
            <person name="Cepicka I."/>
            <person name="Gallot-Lavallee L."/>
            <person name="Salas-Leiva D."/>
            <person name="Curtis B.A."/>
            <person name="Zahonova K."/>
            <person name="Pipaliya S."/>
            <person name="Dacks J."/>
            <person name="Roger A.J."/>
        </authorList>
    </citation>
    <scope>NUCLEOTIDE SEQUENCE</scope>
    <source>
        <strain evidence="3">Busselton2</strain>
    </source>
</reference>
<dbReference type="InterPro" id="IPR037094">
    <property type="entry name" value="Glyco_hydro_38_cen_sf"/>
</dbReference>
<dbReference type="GO" id="GO:0006013">
    <property type="term" value="P:mannose metabolic process"/>
    <property type="evidence" value="ECO:0007669"/>
    <property type="project" value="InterPro"/>
</dbReference>
<evidence type="ECO:0000313" key="4">
    <source>
        <dbReference type="Proteomes" id="UP001146793"/>
    </source>
</evidence>
<dbReference type="GO" id="GO:0004559">
    <property type="term" value="F:alpha-mannosidase activity"/>
    <property type="evidence" value="ECO:0007669"/>
    <property type="project" value="InterPro"/>
</dbReference>
<organism evidence="3 4">
    <name type="scientific">Anaeramoeba flamelloides</name>
    <dbReference type="NCBI Taxonomy" id="1746091"/>
    <lineage>
        <taxon>Eukaryota</taxon>
        <taxon>Metamonada</taxon>
        <taxon>Anaeramoebidae</taxon>
        <taxon>Anaeramoeba</taxon>
    </lineage>
</organism>
<dbReference type="SUPFAM" id="SSF74650">
    <property type="entry name" value="Galactose mutarotase-like"/>
    <property type="match status" value="1"/>
</dbReference>
<proteinExistence type="predicted"/>
<dbReference type="Proteomes" id="UP001146793">
    <property type="component" value="Unassembled WGS sequence"/>
</dbReference>
<dbReference type="GO" id="GO:0046872">
    <property type="term" value="F:metal ion binding"/>
    <property type="evidence" value="ECO:0007669"/>
    <property type="project" value="UniProtKB-KW"/>
</dbReference>
<accession>A0AAV7YHI5</accession>
<dbReference type="Gene3D" id="2.60.40.1360">
    <property type="match status" value="1"/>
</dbReference>
<sequence>MSMFNMKLRMIILQLSKTGEKNNPKIEFPQRGPQDFFTYFFDDELTKNGYWSGYYTSWPLLKGSIAKAQRNLRAFEMANMLFHGKSQTYNTDLNVLRDAFGITVKTGKREYLDLDTQAIPANYHPFPSAAWINGTNTNTKNEEEILLITERVHGAGSINEGQIEIMVARRTLQDGGFGLGMPLVDTMEFKTKLWLSIDTHYSNKNKRQKAATILPLFSDNLHMRSSYPVISKSSEWSTKFLTEKSELCITLPGYIHILTISKTFDQQSKGILRIQHLSEFDEGSPYTVNLNKLFSCSRTFNPSIFQEMSLSLSNTIDTCHSSNKNIKPNPKTVSEITIKPMEIRTFIFDYSN</sequence>
<dbReference type="GO" id="GO:0030246">
    <property type="term" value="F:carbohydrate binding"/>
    <property type="evidence" value="ECO:0007669"/>
    <property type="project" value="InterPro"/>
</dbReference>